<evidence type="ECO:0000256" key="1">
    <source>
        <dbReference type="SAM" id="MobiDB-lite"/>
    </source>
</evidence>
<evidence type="ECO:0000313" key="4">
    <source>
        <dbReference type="Proteomes" id="UP000494329"/>
    </source>
</evidence>
<dbReference type="RefSeq" id="WP_175109016.1">
    <property type="nucleotide sequence ID" value="NZ_CADIKF010000002.1"/>
</dbReference>
<evidence type="ECO:0000313" key="3">
    <source>
        <dbReference type="EMBL" id="CAB3747531.1"/>
    </source>
</evidence>
<dbReference type="Proteomes" id="UP000494329">
    <property type="component" value="Unassembled WGS sequence"/>
</dbReference>
<sequence>MKSLIQAVAVAAALALPVACFAQSAPQAPQTASQSAQQPADSNDYVQVVEIEEITYAPAADQGQPAAAPAQTNATQPAKADGYGGVVSGTSKSGAAAFNPANDVGMNSIYLHH</sequence>
<keyword evidence="4" id="KW-1185">Reference proteome</keyword>
<protein>
    <recommendedName>
        <fullName evidence="5">Lipoprotein</fullName>
    </recommendedName>
</protein>
<keyword evidence="2" id="KW-0732">Signal</keyword>
<organism evidence="3 4">
    <name type="scientific">Paraburkholderia solisilvae</name>
    <dbReference type="NCBI Taxonomy" id="624376"/>
    <lineage>
        <taxon>Bacteria</taxon>
        <taxon>Pseudomonadati</taxon>
        <taxon>Pseudomonadota</taxon>
        <taxon>Betaproteobacteria</taxon>
        <taxon>Burkholderiales</taxon>
        <taxon>Burkholderiaceae</taxon>
        <taxon>Paraburkholderia</taxon>
    </lineage>
</organism>
<accession>A0A6J5D2B4</accession>
<reference evidence="3 4" key="1">
    <citation type="submission" date="2020-04" db="EMBL/GenBank/DDBJ databases">
        <authorList>
            <person name="De Canck E."/>
        </authorList>
    </citation>
    <scope>NUCLEOTIDE SEQUENCE [LARGE SCALE GENOMIC DNA]</scope>
    <source>
        <strain evidence="3 4">LMG 29739</strain>
    </source>
</reference>
<evidence type="ECO:0000256" key="2">
    <source>
        <dbReference type="SAM" id="SignalP"/>
    </source>
</evidence>
<proteinExistence type="predicted"/>
<evidence type="ECO:0008006" key="5">
    <source>
        <dbReference type="Google" id="ProtNLM"/>
    </source>
</evidence>
<feature type="region of interest" description="Disordered" evidence="1">
    <location>
        <begin position="59"/>
        <end position="86"/>
    </location>
</feature>
<feature type="compositionally biased region" description="Low complexity" evidence="1">
    <location>
        <begin position="59"/>
        <end position="80"/>
    </location>
</feature>
<feature type="signal peptide" evidence="2">
    <location>
        <begin position="1"/>
        <end position="22"/>
    </location>
</feature>
<dbReference type="EMBL" id="CADIKF010000002">
    <property type="protein sequence ID" value="CAB3747531.1"/>
    <property type="molecule type" value="Genomic_DNA"/>
</dbReference>
<gene>
    <name evidence="3" type="ORF">LMG29739_00333</name>
</gene>
<dbReference type="AlphaFoldDB" id="A0A6J5D2B4"/>
<feature type="chain" id="PRO_5026698081" description="Lipoprotein" evidence="2">
    <location>
        <begin position="23"/>
        <end position="113"/>
    </location>
</feature>
<name>A0A6J5D2B4_9BURK</name>